<evidence type="ECO:0000313" key="6">
    <source>
        <dbReference type="EMBL" id="QDU35391.1"/>
    </source>
</evidence>
<keyword evidence="4" id="KW-0143">Chaperone</keyword>
<evidence type="ECO:0000256" key="4">
    <source>
        <dbReference type="ARBA" id="ARBA00023186"/>
    </source>
</evidence>
<keyword evidence="7" id="KW-1185">Reference proteome</keyword>
<dbReference type="InterPro" id="IPR027417">
    <property type="entry name" value="P-loop_NTPase"/>
</dbReference>
<dbReference type="KEGG" id="pcor:KS4_34720"/>
<name>A0A517YYU0_9BACT</name>
<feature type="domain" description="AAA+ ATPase" evidence="5">
    <location>
        <begin position="62"/>
        <end position="214"/>
    </location>
</feature>
<keyword evidence="1" id="KW-0547">Nucleotide-binding</keyword>
<evidence type="ECO:0000256" key="2">
    <source>
        <dbReference type="ARBA" id="ARBA00022801"/>
    </source>
</evidence>
<dbReference type="GO" id="GO:0016787">
    <property type="term" value="F:hydrolase activity"/>
    <property type="evidence" value="ECO:0007669"/>
    <property type="project" value="UniProtKB-KW"/>
</dbReference>
<dbReference type="Proteomes" id="UP000317369">
    <property type="component" value="Chromosome"/>
</dbReference>
<dbReference type="Pfam" id="PF03308">
    <property type="entry name" value="MeaB"/>
    <property type="match status" value="1"/>
</dbReference>
<protein>
    <submittedName>
        <fullName evidence="6">Putative GTPase ArgK</fullName>
        <ecNumber evidence="6">3.6.-.-</ecNumber>
    </submittedName>
</protein>
<dbReference type="SMART" id="SM00382">
    <property type="entry name" value="AAA"/>
    <property type="match status" value="1"/>
</dbReference>
<dbReference type="EC" id="3.6.-.-" evidence="6"/>
<dbReference type="Gene3D" id="3.40.50.300">
    <property type="entry name" value="P-loop containing nucleotide triphosphate hydrolases"/>
    <property type="match status" value="1"/>
</dbReference>
<accession>A0A517YYU0</accession>
<evidence type="ECO:0000256" key="1">
    <source>
        <dbReference type="ARBA" id="ARBA00022741"/>
    </source>
</evidence>
<dbReference type="InterPro" id="IPR052040">
    <property type="entry name" value="GTPase/Isobutyryl-CoA_mutase"/>
</dbReference>
<dbReference type="AlphaFoldDB" id="A0A517YYU0"/>
<dbReference type="EMBL" id="CP036425">
    <property type="protein sequence ID" value="QDU35391.1"/>
    <property type="molecule type" value="Genomic_DNA"/>
</dbReference>
<dbReference type="SUPFAM" id="SSF52540">
    <property type="entry name" value="P-loop containing nucleoside triphosphate hydrolases"/>
    <property type="match status" value="1"/>
</dbReference>
<keyword evidence="3" id="KW-0342">GTP-binding</keyword>
<evidence type="ECO:0000256" key="3">
    <source>
        <dbReference type="ARBA" id="ARBA00023134"/>
    </source>
</evidence>
<dbReference type="RefSeq" id="WP_200761369.1">
    <property type="nucleotide sequence ID" value="NZ_CP036425.1"/>
</dbReference>
<dbReference type="PANTHER" id="PTHR43087">
    <property type="entry name" value="LYSINE/ARGININE/ORNITHINE TRANSPORT SYSTEM KINASE"/>
    <property type="match status" value="1"/>
</dbReference>
<dbReference type="PANTHER" id="PTHR43087:SF1">
    <property type="entry name" value="LAO_AO TRANSPORT SYSTEM ATPASE"/>
    <property type="match status" value="1"/>
</dbReference>
<gene>
    <name evidence="6" type="primary">argK</name>
    <name evidence="6" type="ORF">KS4_34720</name>
</gene>
<organism evidence="6 7">
    <name type="scientific">Poriferisphaera corsica</name>
    <dbReference type="NCBI Taxonomy" id="2528020"/>
    <lineage>
        <taxon>Bacteria</taxon>
        <taxon>Pseudomonadati</taxon>
        <taxon>Planctomycetota</taxon>
        <taxon>Phycisphaerae</taxon>
        <taxon>Phycisphaerales</taxon>
        <taxon>Phycisphaeraceae</taxon>
        <taxon>Poriferisphaera</taxon>
    </lineage>
</organism>
<proteinExistence type="predicted"/>
<evidence type="ECO:0000313" key="7">
    <source>
        <dbReference type="Proteomes" id="UP000317369"/>
    </source>
</evidence>
<evidence type="ECO:0000259" key="5">
    <source>
        <dbReference type="SMART" id="SM00382"/>
    </source>
</evidence>
<dbReference type="GO" id="GO:0005525">
    <property type="term" value="F:GTP binding"/>
    <property type="evidence" value="ECO:0007669"/>
    <property type="project" value="UniProtKB-KW"/>
</dbReference>
<reference evidence="6 7" key="1">
    <citation type="submission" date="2019-02" db="EMBL/GenBank/DDBJ databases">
        <title>Deep-cultivation of Planctomycetes and their phenomic and genomic characterization uncovers novel biology.</title>
        <authorList>
            <person name="Wiegand S."/>
            <person name="Jogler M."/>
            <person name="Boedeker C."/>
            <person name="Pinto D."/>
            <person name="Vollmers J."/>
            <person name="Rivas-Marin E."/>
            <person name="Kohn T."/>
            <person name="Peeters S.H."/>
            <person name="Heuer A."/>
            <person name="Rast P."/>
            <person name="Oberbeckmann S."/>
            <person name="Bunk B."/>
            <person name="Jeske O."/>
            <person name="Meyerdierks A."/>
            <person name="Storesund J.E."/>
            <person name="Kallscheuer N."/>
            <person name="Luecker S."/>
            <person name="Lage O.M."/>
            <person name="Pohl T."/>
            <person name="Merkel B.J."/>
            <person name="Hornburger P."/>
            <person name="Mueller R.-W."/>
            <person name="Bruemmer F."/>
            <person name="Labrenz M."/>
            <person name="Spormann A.M."/>
            <person name="Op den Camp H."/>
            <person name="Overmann J."/>
            <person name="Amann R."/>
            <person name="Jetten M.S.M."/>
            <person name="Mascher T."/>
            <person name="Medema M.H."/>
            <person name="Devos D.P."/>
            <person name="Kaster A.-K."/>
            <person name="Ovreas L."/>
            <person name="Rohde M."/>
            <person name="Galperin M.Y."/>
            <person name="Jogler C."/>
        </authorList>
    </citation>
    <scope>NUCLEOTIDE SEQUENCE [LARGE SCALE GENOMIC DNA]</scope>
    <source>
        <strain evidence="6 7">KS4</strain>
    </source>
</reference>
<keyword evidence="2 6" id="KW-0378">Hydrolase</keyword>
<dbReference type="InterPro" id="IPR003593">
    <property type="entry name" value="AAA+_ATPase"/>
</dbReference>
<sequence length="337" mass="36580">MTNDLNQLVEKALEDGPVGIRAAGRLMSLMEDQPWRLPELFHAWAAIRQGREDELSEQIPMPRLFLGITGAPGSGKSTMTDALVGEYREKYPDKKVGVIAVDPSSPFTGGSVLGDRVRMMRHATDSKVFIRSLSARGHLGGLTLGVKGVARIMGLIGCDVVIIETVGVGQSEVEVTQVADLVAVVLAPGQGDSIQMLKAGLMEIADLFVINKMDREGSAQLHTQLLSSLNLSFDKKAVTDVQLVSATDKVNIDVLVELLDKRTSEQCEAWPELREKRMHADVSESVLDQARMRLAGVLRSKPEMTAKIIDGTVTVKDVAHVLLKEACSPSEDCSLKK</sequence>